<dbReference type="RefSeq" id="WP_107845185.1">
    <property type="nucleotide sequence ID" value="NZ_QBKS01000001.1"/>
</dbReference>
<reference evidence="1 2" key="1">
    <citation type="submission" date="2018-04" db="EMBL/GenBank/DDBJ databases">
        <title>Genomic Encyclopedia of Archaeal and Bacterial Type Strains, Phase II (KMG-II): from individual species to whole genera.</title>
        <authorList>
            <person name="Goeker M."/>
        </authorList>
    </citation>
    <scope>NUCLEOTIDE SEQUENCE [LARGE SCALE GENOMIC DNA]</scope>
    <source>
        <strain evidence="1 2">DSM 100977</strain>
    </source>
</reference>
<dbReference type="OrthoDB" id="9772295at2"/>
<sequence length="458" mass="49696">MAFSPDIAAIRFGEGLAPAIAPPDSVAALLGQLDGADAMAELLPVPRASDLLPEMAEIRKLNKAARKGRNGPDADDLREAYKVAQRAYTRKLDALLAPVLGRSILSQQPFRERLARFWGDHFTVVGKNNLTRRAEPTYVEESIRPHIAGRFEDMLKAVVTSPMMLDYLDQNGSVGPNAKAAKGRKGLNENLAREMLELHTLGVGGAYTQGDVHELAQLLTGMGTDLQQGFVFRAKAAEPGAETVLGLSYGGGPASVEHVLQFLSDVARHPDTARHIARKLAVHFLSDTPDAALVAAMADTFLVTDGDLRAVYAVMLEHPFAWQSFGQKVKQPIDFVASALRALEVPVRSLAQLNRSRARGYLVAPMMGMGQHWLRPGGPDGWPEEAEAWITPQGLAARIQWSMAVPSSFFRSLPDPRDFVEVALGSVADEKVSFAARAAETRREGVGLILASPAFQRR</sequence>
<dbReference type="Proteomes" id="UP000243978">
    <property type="component" value="Unassembled WGS sequence"/>
</dbReference>
<evidence type="ECO:0000313" key="1">
    <source>
        <dbReference type="EMBL" id="PTX57053.1"/>
    </source>
</evidence>
<organism evidence="1 2">
    <name type="scientific">Litoreibacter ponti</name>
    <dbReference type="NCBI Taxonomy" id="1510457"/>
    <lineage>
        <taxon>Bacteria</taxon>
        <taxon>Pseudomonadati</taxon>
        <taxon>Pseudomonadota</taxon>
        <taxon>Alphaproteobacteria</taxon>
        <taxon>Rhodobacterales</taxon>
        <taxon>Roseobacteraceae</taxon>
        <taxon>Litoreibacter</taxon>
    </lineage>
</organism>
<accession>A0A2T6BLV0</accession>
<gene>
    <name evidence="1" type="ORF">C8N43_1718</name>
</gene>
<protein>
    <submittedName>
        <fullName evidence="1">Uncharacterized protein (DUF1800 family)</fullName>
    </submittedName>
</protein>
<dbReference type="AlphaFoldDB" id="A0A2T6BLV0"/>
<dbReference type="Pfam" id="PF08811">
    <property type="entry name" value="DUF1800"/>
    <property type="match status" value="1"/>
</dbReference>
<dbReference type="InterPro" id="IPR014917">
    <property type="entry name" value="DUF1800"/>
</dbReference>
<keyword evidence="2" id="KW-1185">Reference proteome</keyword>
<dbReference type="EMBL" id="QBKS01000001">
    <property type="protein sequence ID" value="PTX57053.1"/>
    <property type="molecule type" value="Genomic_DNA"/>
</dbReference>
<name>A0A2T6BLV0_9RHOB</name>
<proteinExistence type="predicted"/>
<comment type="caution">
    <text evidence="1">The sequence shown here is derived from an EMBL/GenBank/DDBJ whole genome shotgun (WGS) entry which is preliminary data.</text>
</comment>
<evidence type="ECO:0000313" key="2">
    <source>
        <dbReference type="Proteomes" id="UP000243978"/>
    </source>
</evidence>